<feature type="compositionally biased region" description="Basic and acidic residues" evidence="1">
    <location>
        <begin position="635"/>
        <end position="666"/>
    </location>
</feature>
<dbReference type="OrthoDB" id="8564969at2"/>
<dbReference type="InterPro" id="IPR032427">
    <property type="entry name" value="P22_portal"/>
</dbReference>
<evidence type="ECO:0000313" key="3">
    <source>
        <dbReference type="Proteomes" id="UP000192923"/>
    </source>
</evidence>
<protein>
    <recommendedName>
        <fullName evidence="4">Phage P22-like portal protein</fullName>
    </recommendedName>
</protein>
<organism evidence="2 3">
    <name type="scientific">Methylomagnum ishizawai</name>
    <dbReference type="NCBI Taxonomy" id="1760988"/>
    <lineage>
        <taxon>Bacteria</taxon>
        <taxon>Pseudomonadati</taxon>
        <taxon>Pseudomonadota</taxon>
        <taxon>Gammaproteobacteria</taxon>
        <taxon>Methylococcales</taxon>
        <taxon>Methylococcaceae</taxon>
        <taxon>Methylomagnum</taxon>
    </lineage>
</organism>
<proteinExistence type="predicted"/>
<feature type="region of interest" description="Disordered" evidence="1">
    <location>
        <begin position="1"/>
        <end position="20"/>
    </location>
</feature>
<dbReference type="RefSeq" id="WP_125468877.1">
    <property type="nucleotide sequence ID" value="NZ_FXAM01000001.1"/>
</dbReference>
<evidence type="ECO:0000313" key="2">
    <source>
        <dbReference type="EMBL" id="SMF94600.1"/>
    </source>
</evidence>
<gene>
    <name evidence="2" type="ORF">SAMN02949497_1921</name>
</gene>
<keyword evidence="3" id="KW-1185">Reference proteome</keyword>
<dbReference type="Proteomes" id="UP000192923">
    <property type="component" value="Unassembled WGS sequence"/>
</dbReference>
<dbReference type="STRING" id="1760988.SAMN02949497_1921"/>
<feature type="region of interest" description="Disordered" evidence="1">
    <location>
        <begin position="635"/>
        <end position="674"/>
    </location>
</feature>
<dbReference type="AlphaFoldDB" id="A0A1Y6CWI3"/>
<reference evidence="2 3" key="1">
    <citation type="submission" date="2016-12" db="EMBL/GenBank/DDBJ databases">
        <authorList>
            <person name="Song W.-J."/>
            <person name="Kurnit D.M."/>
        </authorList>
    </citation>
    <scope>NUCLEOTIDE SEQUENCE [LARGE SCALE GENOMIC DNA]</scope>
    <source>
        <strain evidence="2 3">175</strain>
    </source>
</reference>
<evidence type="ECO:0008006" key="4">
    <source>
        <dbReference type="Google" id="ProtNLM"/>
    </source>
</evidence>
<dbReference type="Pfam" id="PF16510">
    <property type="entry name" value="P22_portal"/>
    <property type="match status" value="1"/>
</dbReference>
<name>A0A1Y6CWI3_9GAMM</name>
<evidence type="ECO:0000256" key="1">
    <source>
        <dbReference type="SAM" id="MobiDB-lite"/>
    </source>
</evidence>
<sequence length="674" mass="76561">MQQRVVDKLDRDRDPRSDGLTLAQFEKFTQQIRDQPDWRGEADRCADYYDNNQLDRETLARLEARGMGPLIRNLVKPTIDLVLGIEAQNKRDWRVEADTDEVEATAEGLSSKLHESERETRADRAISDAFGASVKAGLGWVEVGESPDPFDYPDTVEYIHRREMWWDWFARKPDLKDAGWLIRRRWYEVDYLKGLLPQWAWVFDTAFDNWGRAWIDSGDRQPWLSEGPEQPARSSLTEMEWIDRTRRRVCLHEVRHRVYVRGHVLALPDGRVVELDLDNPMHLLAVNQGVRPEARLYSKWQVSLWAGPYRLSASDKIPNGLPWIPFWAFREDLTGIPYGMIRTMVSQQDEVNARRQMLMWLLSSVVVQMDADALDQNNNTVTDVMERVARPDFAVILDPNRTNKAGGFNISRNAQLANQQFEVMKDAEQGLQSVAGVFGQMLGDAGSVTAGTAINQLINQGTTGLAELFDNLGYARRLVGERLLGQIRQRIKGVEVDVVVGERGKPRSIITLNRPAVDPRTGLVYLENDTERCKLKVALEDVPSTPTYRTQQQTMMAEMIKGLPPQLQAVAAPYWVELGDSPRKHELAGAMRKVLGLDDDTGEDPEKMALQQQVQQLTAALEQLKQAPVIAKTQAEAERARADAEHKRAQTDRLQLETLDQIHRPAGDAPAARH</sequence>
<accession>A0A1Y6CWI3</accession>
<feature type="compositionally biased region" description="Basic and acidic residues" evidence="1">
    <location>
        <begin position="1"/>
        <end position="17"/>
    </location>
</feature>
<dbReference type="EMBL" id="FXAM01000001">
    <property type="protein sequence ID" value="SMF94600.1"/>
    <property type="molecule type" value="Genomic_DNA"/>
</dbReference>